<sequence length="145" mass="17040">MNKELKKLLLKIAALPRSDQKWILNQLTASQQKQFELLEGKKLLAKARRFRAFAYQDSVKVTPELKLPALCDELKHQDSLYIAIILERGQFPWSEHFIQSLNNGSEIQHIMNDQVKTLKSDTRSHVFRQWQNQLNFDDQLVMNYG</sequence>
<evidence type="ECO:0000313" key="1">
    <source>
        <dbReference type="EMBL" id="KTD51316.1"/>
    </source>
</evidence>
<organism evidence="2 4">
    <name type="scientific">Legionella quateirensis</name>
    <dbReference type="NCBI Taxonomy" id="45072"/>
    <lineage>
        <taxon>Bacteria</taxon>
        <taxon>Pseudomonadati</taxon>
        <taxon>Pseudomonadota</taxon>
        <taxon>Gammaproteobacteria</taxon>
        <taxon>Legionellales</taxon>
        <taxon>Legionellaceae</taxon>
        <taxon>Legionella</taxon>
    </lineage>
</organism>
<dbReference type="EMBL" id="LNYR01000012">
    <property type="protein sequence ID" value="KTD51316.1"/>
    <property type="molecule type" value="Genomic_DNA"/>
</dbReference>
<gene>
    <name evidence="1" type="ORF">Lqua_1543</name>
    <name evidence="2" type="ORF">NCTC12376_01235</name>
</gene>
<reference evidence="1 3" key="1">
    <citation type="submission" date="2015-11" db="EMBL/GenBank/DDBJ databases">
        <title>Genomic analysis of 38 Legionella species identifies large and diverse effector repertoires.</title>
        <authorList>
            <person name="Burstein D."/>
            <person name="Amaro F."/>
            <person name="Zusman T."/>
            <person name="Lifshitz Z."/>
            <person name="Cohen O."/>
            <person name="Gilbert J.A."/>
            <person name="Pupko T."/>
            <person name="Shuman H.A."/>
            <person name="Segal G."/>
        </authorList>
    </citation>
    <scope>NUCLEOTIDE SEQUENCE [LARGE SCALE GENOMIC DNA]</scope>
    <source>
        <strain evidence="1 3">ATCC 49507</strain>
    </source>
</reference>
<reference evidence="2 4" key="2">
    <citation type="submission" date="2018-06" db="EMBL/GenBank/DDBJ databases">
        <authorList>
            <consortium name="Pathogen Informatics"/>
            <person name="Doyle S."/>
        </authorList>
    </citation>
    <scope>NUCLEOTIDE SEQUENCE [LARGE SCALE GENOMIC DNA]</scope>
    <source>
        <strain evidence="2 4">NCTC12376</strain>
    </source>
</reference>
<dbReference type="STRING" id="45072.Lqua_1543"/>
<accession>A0A378KV87</accession>
<dbReference type="Proteomes" id="UP000054639">
    <property type="component" value="Unassembled WGS sequence"/>
</dbReference>
<dbReference type="OrthoDB" id="5650559at2"/>
<dbReference type="EMBL" id="UGOW01000001">
    <property type="protein sequence ID" value="STY17437.1"/>
    <property type="molecule type" value="Genomic_DNA"/>
</dbReference>
<dbReference type="Proteomes" id="UP000254230">
    <property type="component" value="Unassembled WGS sequence"/>
</dbReference>
<protein>
    <submittedName>
        <fullName evidence="2">Uncharacterized protein</fullName>
    </submittedName>
</protein>
<keyword evidence="3" id="KW-1185">Reference proteome</keyword>
<dbReference type="AlphaFoldDB" id="A0A378KV87"/>
<evidence type="ECO:0000313" key="3">
    <source>
        <dbReference type="Proteomes" id="UP000054639"/>
    </source>
</evidence>
<name>A0A378KV87_9GAMM</name>
<proteinExistence type="predicted"/>
<dbReference type="RefSeq" id="WP_058473700.1">
    <property type="nucleotide sequence ID" value="NZ_CAAAIL010000003.1"/>
</dbReference>
<evidence type="ECO:0000313" key="4">
    <source>
        <dbReference type="Proteomes" id="UP000254230"/>
    </source>
</evidence>
<evidence type="ECO:0000313" key="2">
    <source>
        <dbReference type="EMBL" id="STY17437.1"/>
    </source>
</evidence>